<evidence type="ECO:0000256" key="2">
    <source>
        <dbReference type="ARBA" id="ARBA00022763"/>
    </source>
</evidence>
<organism evidence="7 8">
    <name type="scientific">Defluviitalea saccharophila</name>
    <dbReference type="NCBI Taxonomy" id="879970"/>
    <lineage>
        <taxon>Bacteria</taxon>
        <taxon>Bacillati</taxon>
        <taxon>Bacillota</taxon>
        <taxon>Clostridia</taxon>
        <taxon>Lachnospirales</taxon>
        <taxon>Defluviitaleaceae</taxon>
        <taxon>Defluviitalea</taxon>
    </lineage>
</organism>
<dbReference type="InterPro" id="IPR002099">
    <property type="entry name" value="MutL/Mlh/PMS"/>
</dbReference>
<dbReference type="CDD" id="cd00782">
    <property type="entry name" value="MutL_Trans"/>
    <property type="match status" value="1"/>
</dbReference>
<evidence type="ECO:0000259" key="6">
    <source>
        <dbReference type="SMART" id="SM01340"/>
    </source>
</evidence>
<dbReference type="SUPFAM" id="SSF118116">
    <property type="entry name" value="DNA mismatch repair protein MutL"/>
    <property type="match status" value="1"/>
</dbReference>
<dbReference type="InterPro" id="IPR042121">
    <property type="entry name" value="MutL_C_regsub"/>
</dbReference>
<dbReference type="Pfam" id="PF13589">
    <property type="entry name" value="HATPase_c_3"/>
    <property type="match status" value="1"/>
</dbReference>
<keyword evidence="7" id="KW-0378">Hydrolase</keyword>
<keyword evidence="8" id="KW-1185">Reference proteome</keyword>
<dbReference type="Pfam" id="PF01119">
    <property type="entry name" value="DNA_mis_repair"/>
    <property type="match status" value="1"/>
</dbReference>
<dbReference type="Pfam" id="PF08676">
    <property type="entry name" value="MutL_C"/>
    <property type="match status" value="1"/>
</dbReference>
<dbReference type="GO" id="GO:0004519">
    <property type="term" value="F:endonuclease activity"/>
    <property type="evidence" value="ECO:0007669"/>
    <property type="project" value="UniProtKB-KW"/>
</dbReference>
<dbReference type="SUPFAM" id="SSF54211">
    <property type="entry name" value="Ribosomal protein S5 domain 2-like"/>
    <property type="match status" value="1"/>
</dbReference>
<dbReference type="Gene3D" id="3.30.1540.20">
    <property type="entry name" value="MutL, C-terminal domain, dimerisation subdomain"/>
    <property type="match status" value="1"/>
</dbReference>
<keyword evidence="2 4" id="KW-0227">DNA damage</keyword>
<name>A0ABZ2Y4M0_9FIRM</name>
<gene>
    <name evidence="4 7" type="primary">mutL</name>
    <name evidence="7" type="ORF">QBE51_01840</name>
</gene>
<keyword evidence="7" id="KW-0540">Nuclease</keyword>
<reference evidence="7 8" key="1">
    <citation type="submission" date="2023-03" db="EMBL/GenBank/DDBJ databases">
        <title>Novel Species.</title>
        <authorList>
            <person name="Ma S."/>
        </authorList>
    </citation>
    <scope>NUCLEOTIDE SEQUENCE [LARGE SCALE GENOMIC DNA]</scope>
    <source>
        <strain evidence="7 8">LIND6LT2</strain>
    </source>
</reference>
<dbReference type="NCBIfam" id="TIGR00585">
    <property type="entry name" value="mutl"/>
    <property type="match status" value="1"/>
</dbReference>
<dbReference type="InterPro" id="IPR013507">
    <property type="entry name" value="DNA_mismatch_S5_2-like"/>
</dbReference>
<dbReference type="InterPro" id="IPR020667">
    <property type="entry name" value="DNA_mismatch_repair_MutL"/>
</dbReference>
<dbReference type="SMART" id="SM00853">
    <property type="entry name" value="MutL_C"/>
    <property type="match status" value="1"/>
</dbReference>
<dbReference type="PANTHER" id="PTHR10073">
    <property type="entry name" value="DNA MISMATCH REPAIR PROTEIN MLH, PMS, MUTL"/>
    <property type="match status" value="1"/>
</dbReference>
<dbReference type="EMBL" id="CP121687">
    <property type="protein sequence ID" value="WZL70296.1"/>
    <property type="molecule type" value="Genomic_DNA"/>
</dbReference>
<evidence type="ECO:0000256" key="1">
    <source>
        <dbReference type="ARBA" id="ARBA00006082"/>
    </source>
</evidence>
<dbReference type="InterPro" id="IPR014721">
    <property type="entry name" value="Ribsml_uS5_D2-typ_fold_subgr"/>
</dbReference>
<dbReference type="Gene3D" id="3.30.1370.100">
    <property type="entry name" value="MutL, C-terminal domain, regulatory subdomain"/>
    <property type="match status" value="1"/>
</dbReference>
<dbReference type="InterPro" id="IPR038973">
    <property type="entry name" value="MutL/Mlh/Pms-like"/>
</dbReference>
<evidence type="ECO:0000256" key="3">
    <source>
        <dbReference type="ARBA" id="ARBA00023204"/>
    </source>
</evidence>
<dbReference type="InterPro" id="IPR036890">
    <property type="entry name" value="HATPase_C_sf"/>
</dbReference>
<dbReference type="RefSeq" id="WP_341877259.1">
    <property type="nucleotide sequence ID" value="NZ_CP121687.1"/>
</dbReference>
<dbReference type="InterPro" id="IPR037198">
    <property type="entry name" value="MutL_C_sf"/>
</dbReference>
<dbReference type="PROSITE" id="PS00058">
    <property type="entry name" value="DNA_MISMATCH_REPAIR_1"/>
    <property type="match status" value="1"/>
</dbReference>
<dbReference type="HAMAP" id="MF_00149">
    <property type="entry name" value="DNA_mis_repair"/>
    <property type="match status" value="1"/>
</dbReference>
<comment type="similarity">
    <text evidence="1 4">Belongs to the DNA mismatch repair MutL/HexB family.</text>
</comment>
<dbReference type="SMART" id="SM01340">
    <property type="entry name" value="DNA_mis_repair"/>
    <property type="match status" value="1"/>
</dbReference>
<proteinExistence type="inferred from homology"/>
<dbReference type="InterPro" id="IPR014762">
    <property type="entry name" value="DNA_mismatch_repair_CS"/>
</dbReference>
<evidence type="ECO:0000259" key="5">
    <source>
        <dbReference type="SMART" id="SM00853"/>
    </source>
</evidence>
<dbReference type="SUPFAM" id="SSF55874">
    <property type="entry name" value="ATPase domain of HSP90 chaperone/DNA topoisomerase II/histidine kinase"/>
    <property type="match status" value="1"/>
</dbReference>
<feature type="domain" description="MutL C-terminal dimerisation" evidence="5">
    <location>
        <begin position="437"/>
        <end position="580"/>
    </location>
</feature>
<protein>
    <recommendedName>
        <fullName evidence="4">DNA mismatch repair protein MutL</fullName>
    </recommendedName>
</protein>
<sequence length="624" mass="70795">MNPIHKLDELTINKIAAGEVVERPASVVKELIENSIDARASAITVEIKDGGISLIRITDNGIGIPKEEVTTAFLRHTTSKIYKVEDLNHIDSLGFRGEALASIAAVSQLEMITKVVGDITGKRVEIHGGQLKAEQEIGCPEGTTLIIKNLFYNVPARKKFLKKPSTESAYISDIVYKTALGHPEVSFKYINNNSIVFHTSGNNDLRNAVLNVYGKEVVKKMISIDAQNHNLKIIGLIGKPEINRANRSYENFYINGRYIKSKILESAVEEAYKTLLPINKFPVVVLHIYIDPNKIDVNVHPTKMEVRFRDEEEIFNFVLESIRKNLKQEDLIPKVTWETPKKEKLFQVEAVQERLPEPFEIKKSSSYNEDIMKKDLPKDFQKDIPKDIGVSNDGYAPKAASSLKEDVKVEEDLFININSETKEPSPEPKTISKNYTIVGQIFKTYWIVEQEGMMYVVDQHAAHERILYERLMNSFKSGNIHSQTLLQPLVVNISPKEKEVIDANRQLFADFGFEIEEFGDLSYVIRALPMLFDGPVDSGFFLDIVDAFLNDEHIKNAYDMKLNTIATFSCKGAVKARDKLSYAESKALIEELFTLENPYTCPHGRPTIISMSQYELEKKFKRVQ</sequence>
<dbReference type="PANTHER" id="PTHR10073:SF12">
    <property type="entry name" value="DNA MISMATCH REPAIR PROTEIN MLH1"/>
    <property type="match status" value="1"/>
</dbReference>
<accession>A0ABZ2Y4M0</accession>
<dbReference type="InterPro" id="IPR042120">
    <property type="entry name" value="MutL_C_dimsub"/>
</dbReference>
<comment type="function">
    <text evidence="4">This protein is involved in the repair of mismatches in DNA. It is required for dam-dependent methyl-directed DNA mismatch repair. May act as a 'molecular matchmaker', a protein that promotes the formation of a stable complex between two or more DNA-binding proteins in an ATP-dependent manner without itself being part of a final effector complex.</text>
</comment>
<dbReference type="CDD" id="cd16926">
    <property type="entry name" value="HATPase_MutL-MLH-PMS-like"/>
    <property type="match status" value="1"/>
</dbReference>
<evidence type="ECO:0000313" key="7">
    <source>
        <dbReference type="EMBL" id="WZL70296.1"/>
    </source>
</evidence>
<feature type="domain" description="DNA mismatch repair protein S5" evidence="6">
    <location>
        <begin position="209"/>
        <end position="327"/>
    </location>
</feature>
<evidence type="ECO:0000313" key="8">
    <source>
        <dbReference type="Proteomes" id="UP001486565"/>
    </source>
</evidence>
<dbReference type="Gene3D" id="3.30.230.10">
    <property type="match status" value="1"/>
</dbReference>
<dbReference type="Proteomes" id="UP001486565">
    <property type="component" value="Chromosome"/>
</dbReference>
<evidence type="ECO:0000256" key="4">
    <source>
        <dbReference type="HAMAP-Rule" id="MF_00149"/>
    </source>
</evidence>
<dbReference type="InterPro" id="IPR014790">
    <property type="entry name" value="MutL_C"/>
</dbReference>
<dbReference type="InterPro" id="IPR020568">
    <property type="entry name" value="Ribosomal_Su5_D2-typ_SF"/>
</dbReference>
<dbReference type="Gene3D" id="3.30.565.10">
    <property type="entry name" value="Histidine kinase-like ATPase, C-terminal domain"/>
    <property type="match status" value="1"/>
</dbReference>
<keyword evidence="7" id="KW-0255">Endonuclease</keyword>
<keyword evidence="3 4" id="KW-0234">DNA repair</keyword>